<keyword evidence="1" id="KW-0472">Membrane</keyword>
<keyword evidence="1" id="KW-0812">Transmembrane</keyword>
<dbReference type="AlphaFoldDB" id="D5RF19"/>
<protein>
    <submittedName>
        <fullName evidence="2">Uncharacterized protein</fullName>
    </submittedName>
</protein>
<evidence type="ECO:0000313" key="2">
    <source>
        <dbReference type="EMBL" id="EFG94582.1"/>
    </source>
</evidence>
<sequence>MKVVTKKIKNTDEYSIIRYSISGMIVKTIIFIILYIIYTYLGIYNFGEILSSKIIIKYIIRSLPFFIFLYSEVILTSSKELLLIKENNLILKKYILFFCYYSKVIKLEDIRKIYYEKVAFKDFPVLVFPTDLLKKIKFRVKESEFEDKIYAFGYKMSEYESYKIIEEVEDVIKVKKFYI</sequence>
<evidence type="ECO:0000256" key="1">
    <source>
        <dbReference type="SAM" id="Phobius"/>
    </source>
</evidence>
<organism evidence="2 3">
    <name type="scientific">Fusobacterium nucleatum subsp. nucleatum (strain ATCC 23726 / VPI 4351)</name>
    <dbReference type="NCBI Taxonomy" id="525283"/>
    <lineage>
        <taxon>Bacteria</taxon>
        <taxon>Fusobacteriati</taxon>
        <taxon>Fusobacteriota</taxon>
        <taxon>Fusobacteriia</taxon>
        <taxon>Fusobacteriales</taxon>
        <taxon>Fusobacteriaceae</taxon>
        <taxon>Fusobacterium</taxon>
    </lineage>
</organism>
<dbReference type="Proteomes" id="UP000003643">
    <property type="component" value="Unassembled WGS sequence"/>
</dbReference>
<feature type="transmembrane region" description="Helical" evidence="1">
    <location>
        <begin position="55"/>
        <end position="75"/>
    </location>
</feature>
<name>D5RF19_FUSN2</name>
<gene>
    <name evidence="2" type="ORF">HMPREF0397_1804</name>
</gene>
<comment type="caution">
    <text evidence="2">The sequence shown here is derived from an EMBL/GenBank/DDBJ whole genome shotgun (WGS) entry which is preliminary data.</text>
</comment>
<dbReference type="RefSeq" id="WP_005904007.1">
    <property type="nucleotide sequence ID" value="NZ_ADVK01000052.1"/>
</dbReference>
<dbReference type="EMBL" id="ADVK01000052">
    <property type="protein sequence ID" value="EFG94582.1"/>
    <property type="molecule type" value="Genomic_DNA"/>
</dbReference>
<keyword evidence="1" id="KW-1133">Transmembrane helix</keyword>
<evidence type="ECO:0000313" key="3">
    <source>
        <dbReference type="Proteomes" id="UP000003643"/>
    </source>
</evidence>
<proteinExistence type="predicted"/>
<feature type="transmembrane region" description="Helical" evidence="1">
    <location>
        <begin position="21"/>
        <end position="43"/>
    </location>
</feature>
<reference evidence="2 3" key="1">
    <citation type="submission" date="2010-04" db="EMBL/GenBank/DDBJ databases">
        <authorList>
            <person name="Qin X."/>
            <person name="Bachman B."/>
            <person name="Battles P."/>
            <person name="Bell A."/>
            <person name="Bess C."/>
            <person name="Bickham C."/>
            <person name="Chaboub L."/>
            <person name="Chen D."/>
            <person name="Coyle M."/>
            <person name="Deiros D.R."/>
            <person name="Dinh H."/>
            <person name="Forbes L."/>
            <person name="Fowler G."/>
            <person name="Francisco L."/>
            <person name="Fu Q."/>
            <person name="Gubbala S."/>
            <person name="Hale W."/>
            <person name="Han Y."/>
            <person name="Hemphill L."/>
            <person name="Highlander S.K."/>
            <person name="Hirani K."/>
            <person name="Hogues M."/>
            <person name="Jackson L."/>
            <person name="Jakkamsetti A."/>
            <person name="Javaid M."/>
            <person name="Jiang H."/>
            <person name="Korchina V."/>
            <person name="Kovar C."/>
            <person name="Lara F."/>
            <person name="Lee S."/>
            <person name="Mata R."/>
            <person name="Mathew T."/>
            <person name="Moen C."/>
            <person name="Morales K."/>
            <person name="Munidasa M."/>
            <person name="Nazareth L."/>
            <person name="Ngo R."/>
            <person name="Nguyen L."/>
            <person name="Okwuonu G."/>
            <person name="Ongeri F."/>
            <person name="Patil S."/>
            <person name="Petrosino J."/>
            <person name="Pham C."/>
            <person name="Pham P."/>
            <person name="Pu L.-L."/>
            <person name="Puazo M."/>
            <person name="Raj R."/>
            <person name="Reid J."/>
            <person name="Rouhana J."/>
            <person name="Saada N."/>
            <person name="Shang Y."/>
            <person name="Simmons D."/>
            <person name="Thornton R."/>
            <person name="Warren J."/>
            <person name="Weissenberger G."/>
            <person name="Zhang J."/>
            <person name="Zhang L."/>
            <person name="Zhou C."/>
            <person name="Zhu D."/>
            <person name="Muzny D."/>
            <person name="Worley K."/>
            <person name="Gibbs R."/>
        </authorList>
    </citation>
    <scope>NUCLEOTIDE SEQUENCE [LARGE SCALE GENOMIC DNA]</scope>
    <source>
        <strain evidence="3">ATCC 23726 / VPI 4351</strain>
    </source>
</reference>
<accession>D5RF19</accession>